<evidence type="ECO:0000259" key="1">
    <source>
        <dbReference type="Pfam" id="PF08369"/>
    </source>
</evidence>
<dbReference type="RefSeq" id="WP_264321844.1">
    <property type="nucleotide sequence ID" value="NZ_JADEXN010000225.1"/>
</dbReference>
<dbReference type="EMBL" id="JADEXN010000225">
    <property type="protein sequence ID" value="MBE9041646.1"/>
    <property type="molecule type" value="Genomic_DNA"/>
</dbReference>
<accession>A0A928VWX9</accession>
<reference evidence="2" key="1">
    <citation type="submission" date="2020-10" db="EMBL/GenBank/DDBJ databases">
        <authorList>
            <person name="Castelo-Branco R."/>
            <person name="Eusebio N."/>
            <person name="Adriana R."/>
            <person name="Vieira A."/>
            <person name="Brugerolle De Fraissinette N."/>
            <person name="Rezende De Castro R."/>
            <person name="Schneider M.P."/>
            <person name="Vasconcelos V."/>
            <person name="Leao P.N."/>
        </authorList>
    </citation>
    <scope>NUCLEOTIDE SEQUENCE</scope>
    <source>
        <strain evidence="2">LEGE 11467</strain>
    </source>
</reference>
<keyword evidence="3" id="KW-1185">Reference proteome</keyword>
<sequence>MLDSELTNELQWTSEARAKLRNIPFFARARARTQIEELARRSQSEQVTVDIVEEARQSFGQ</sequence>
<dbReference type="GO" id="GO:0015979">
    <property type="term" value="P:photosynthesis"/>
    <property type="evidence" value="ECO:0007669"/>
    <property type="project" value="InterPro"/>
</dbReference>
<evidence type="ECO:0000313" key="3">
    <source>
        <dbReference type="Proteomes" id="UP000621799"/>
    </source>
</evidence>
<dbReference type="InterPro" id="IPR042298">
    <property type="entry name" value="P-CP_red_C"/>
</dbReference>
<evidence type="ECO:0000313" key="2">
    <source>
        <dbReference type="EMBL" id="MBE9041646.1"/>
    </source>
</evidence>
<organism evidence="2 3">
    <name type="scientific">Zarconia navalis LEGE 11467</name>
    <dbReference type="NCBI Taxonomy" id="1828826"/>
    <lineage>
        <taxon>Bacteria</taxon>
        <taxon>Bacillati</taxon>
        <taxon>Cyanobacteriota</taxon>
        <taxon>Cyanophyceae</taxon>
        <taxon>Oscillatoriophycideae</taxon>
        <taxon>Oscillatoriales</taxon>
        <taxon>Oscillatoriales incertae sedis</taxon>
        <taxon>Zarconia</taxon>
        <taxon>Zarconia navalis</taxon>
    </lineage>
</organism>
<dbReference type="Gene3D" id="1.10.8.550">
    <property type="entry name" value="Proto-chlorophyllide reductase 57 kD subunit B"/>
    <property type="match status" value="1"/>
</dbReference>
<dbReference type="InterPro" id="IPR013580">
    <property type="entry name" value="LI-POR_suB-like_C"/>
</dbReference>
<dbReference type="GO" id="GO:0016491">
    <property type="term" value="F:oxidoreductase activity"/>
    <property type="evidence" value="ECO:0007669"/>
    <property type="project" value="InterPro"/>
</dbReference>
<feature type="domain" description="Light-independent protochlorophyllide reductase subunit B-like C-terminal" evidence="1">
    <location>
        <begin position="12"/>
        <end position="56"/>
    </location>
</feature>
<gene>
    <name evidence="2" type="ORF">IQ235_12730</name>
</gene>
<dbReference type="GO" id="GO:0015995">
    <property type="term" value="P:chlorophyll biosynthetic process"/>
    <property type="evidence" value="ECO:0007669"/>
    <property type="project" value="InterPro"/>
</dbReference>
<name>A0A928VWX9_9CYAN</name>
<comment type="caution">
    <text evidence="2">The sequence shown here is derived from an EMBL/GenBank/DDBJ whole genome shotgun (WGS) entry which is preliminary data.</text>
</comment>
<dbReference type="Proteomes" id="UP000621799">
    <property type="component" value="Unassembled WGS sequence"/>
</dbReference>
<dbReference type="Pfam" id="PF08369">
    <property type="entry name" value="PCP_red"/>
    <property type="match status" value="1"/>
</dbReference>
<proteinExistence type="predicted"/>
<dbReference type="AlphaFoldDB" id="A0A928VWX9"/>
<protein>
    <submittedName>
        <fullName evidence="2">PCP reductase family protein</fullName>
    </submittedName>
</protein>